<evidence type="ECO:0000313" key="2">
    <source>
        <dbReference type="EMBL" id="AFU97399.1"/>
    </source>
</evidence>
<evidence type="ECO:0008006" key="4">
    <source>
        <dbReference type="Google" id="ProtNLM"/>
    </source>
</evidence>
<evidence type="ECO:0000256" key="1">
    <source>
        <dbReference type="ARBA" id="ARBA00023121"/>
    </source>
</evidence>
<dbReference type="Gene3D" id="3.30.1180.10">
    <property type="match status" value="1"/>
</dbReference>
<dbReference type="Pfam" id="PF02645">
    <property type="entry name" value="DegV"/>
    <property type="match status" value="1"/>
</dbReference>
<organism evidence="2 3">
    <name type="scientific">Simiduia agarivorans (strain DSM 21679 / JCM 13881 / BCRC 17597 / SA1)</name>
    <dbReference type="NCBI Taxonomy" id="1117647"/>
    <lineage>
        <taxon>Bacteria</taxon>
        <taxon>Pseudomonadati</taxon>
        <taxon>Pseudomonadota</taxon>
        <taxon>Gammaproteobacteria</taxon>
        <taxon>Cellvibrionales</taxon>
        <taxon>Cellvibrionaceae</taxon>
        <taxon>Simiduia</taxon>
    </lineage>
</organism>
<dbReference type="PANTHER" id="PTHR33434">
    <property type="entry name" value="DEGV DOMAIN-CONTAINING PROTEIN DR_1986-RELATED"/>
    <property type="match status" value="1"/>
</dbReference>
<protein>
    <recommendedName>
        <fullName evidence="4">DegV family protein</fullName>
    </recommendedName>
</protein>
<dbReference type="KEGG" id="saga:M5M_00820"/>
<dbReference type="Gene3D" id="3.40.50.10170">
    <property type="match status" value="1"/>
</dbReference>
<keyword evidence="1" id="KW-0446">Lipid-binding</keyword>
<dbReference type="InterPro" id="IPR003797">
    <property type="entry name" value="DegV"/>
</dbReference>
<dbReference type="eggNOG" id="COG1307">
    <property type="taxonomic scope" value="Bacteria"/>
</dbReference>
<dbReference type="SUPFAM" id="SSF82549">
    <property type="entry name" value="DAK1/DegV-like"/>
    <property type="match status" value="1"/>
</dbReference>
<reference evidence="2 3" key="1">
    <citation type="journal article" date="2013" name="Genome Announc.">
        <title>Complete genome sequence of Simiduia agarivorans SA1(T), a marine bacterium able to degrade a variety of polysaccharides.</title>
        <authorList>
            <person name="Lin S.Y."/>
            <person name="Shieh W.Y."/>
            <person name="Chen J.S."/>
            <person name="Tang S.L."/>
        </authorList>
    </citation>
    <scope>NUCLEOTIDE SEQUENCE [LARGE SCALE GENOMIC DNA]</scope>
    <source>
        <strain evidence="3">DSM 21679 / JCM 13881 / BCRC 17597 / SA1</strain>
    </source>
</reference>
<accession>K4KEC4</accession>
<dbReference type="GO" id="GO:0008289">
    <property type="term" value="F:lipid binding"/>
    <property type="evidence" value="ECO:0007669"/>
    <property type="project" value="UniProtKB-KW"/>
</dbReference>
<dbReference type="AlphaFoldDB" id="K4KEC4"/>
<dbReference type="NCBIfam" id="TIGR00762">
    <property type="entry name" value="DegV"/>
    <property type="match status" value="1"/>
</dbReference>
<gene>
    <name evidence="2" type="ordered locus">M5M_00820</name>
</gene>
<dbReference type="EMBL" id="CP003746">
    <property type="protein sequence ID" value="AFU97399.1"/>
    <property type="molecule type" value="Genomic_DNA"/>
</dbReference>
<dbReference type="InterPro" id="IPR043168">
    <property type="entry name" value="DegV_C"/>
</dbReference>
<sequence length="313" mass="35780">MPQSASDRIGIAVDSSCDLSPEFIRKHGIEILPIYIHHADGTYQDNRDDGAMTRFYQEHSRQRYSSAQSEPLSVNDVSDIFEQQFLPKYDRVNVITINSRKSQVYNRVTEAAMINEPKFRDKRQTPFRIRMLDSYSMFSGHAVLVCEFARLVHDKGQPQAKAIARINQLRDKVYGYIVPFDLSYMRERRNLRKGDHKISWLSYKLAETFGINPIIELHQGETHSFKKSKGYPQALRDLFEHAKSSILSGLATDTIVMSYGGVLSEIHDNPDLVAFREFARQHGVRTMLSMMSATAAVNVGPKAFSLAFAREEH</sequence>
<name>K4KEC4_SIMAS</name>
<evidence type="ECO:0000313" key="3">
    <source>
        <dbReference type="Proteomes" id="UP000000466"/>
    </source>
</evidence>
<dbReference type="OrthoDB" id="6190387at2"/>
<dbReference type="PANTHER" id="PTHR33434:SF2">
    <property type="entry name" value="FATTY ACID-BINDING PROTEIN TM_1468"/>
    <property type="match status" value="1"/>
</dbReference>
<dbReference type="PROSITE" id="PS51482">
    <property type="entry name" value="DEGV"/>
    <property type="match status" value="1"/>
</dbReference>
<dbReference type="Proteomes" id="UP000000466">
    <property type="component" value="Chromosome"/>
</dbReference>
<dbReference type="STRING" id="1117647.M5M_00820"/>
<dbReference type="HOGENOM" id="CLU_069606_0_0_6"/>
<proteinExistence type="predicted"/>
<dbReference type="RefSeq" id="WP_015045572.1">
    <property type="nucleotide sequence ID" value="NC_018868.3"/>
</dbReference>
<keyword evidence="3" id="KW-1185">Reference proteome</keyword>
<dbReference type="InterPro" id="IPR050270">
    <property type="entry name" value="DegV_domain_contain"/>
</dbReference>